<evidence type="ECO:0000259" key="10">
    <source>
        <dbReference type="PROSITE" id="PS50110"/>
    </source>
</evidence>
<sequence length="226" mass="24419">MTNILLVDDEPALIAVLEPVLGAEGYSVAVASGGVPALRMAEDIRPDVVLLDLGLPDIDGKDVIRALRATSEVPIIVISARHQEGEKIAALDHGADDYVNKPFEIGELMARIRAAIRRSSSLKNTPTTYRSGPLEIDFQARRVSLAGDVVKLSPKEYDLLRTLALSAGQVVTHKRLLAVGWGSDTADSQYLRVYIGLLRQKIEEDPSDPRLLATEPGVGYRLASAS</sequence>
<evidence type="ECO:0000256" key="6">
    <source>
        <dbReference type="ARBA" id="ARBA00023125"/>
    </source>
</evidence>
<feature type="modified residue" description="4-aspartylphosphate" evidence="8">
    <location>
        <position position="52"/>
    </location>
</feature>
<accession>A0A7X5V1P0</accession>
<feature type="domain" description="OmpR/PhoB-type" evidence="11">
    <location>
        <begin position="126"/>
        <end position="224"/>
    </location>
</feature>
<dbReference type="GO" id="GO:0042802">
    <property type="term" value="F:identical protein binding"/>
    <property type="evidence" value="ECO:0007669"/>
    <property type="project" value="UniProtKB-ARBA"/>
</dbReference>
<keyword evidence="7" id="KW-0804">Transcription</keyword>
<feature type="domain" description="Response regulatory" evidence="10">
    <location>
        <begin position="3"/>
        <end position="116"/>
    </location>
</feature>
<dbReference type="CDD" id="cd00383">
    <property type="entry name" value="trans_reg_C"/>
    <property type="match status" value="1"/>
</dbReference>
<name>A0A7X5V1P0_9SPHN</name>
<dbReference type="PANTHER" id="PTHR48111:SF50">
    <property type="entry name" value="KDP OPERON TRANSCRIPTIONAL REGULATORY PROTEIN KDPE"/>
    <property type="match status" value="1"/>
</dbReference>
<evidence type="ECO:0000313" key="13">
    <source>
        <dbReference type="Proteomes" id="UP000564677"/>
    </source>
</evidence>
<dbReference type="SMART" id="SM00862">
    <property type="entry name" value="Trans_reg_C"/>
    <property type="match status" value="1"/>
</dbReference>
<keyword evidence="13" id="KW-1185">Reference proteome</keyword>
<keyword evidence="2" id="KW-0963">Cytoplasm</keyword>
<evidence type="ECO:0000259" key="11">
    <source>
        <dbReference type="PROSITE" id="PS51755"/>
    </source>
</evidence>
<dbReference type="InterPro" id="IPR011006">
    <property type="entry name" value="CheY-like_superfamily"/>
</dbReference>
<reference evidence="12 13" key="1">
    <citation type="submission" date="2020-03" db="EMBL/GenBank/DDBJ databases">
        <title>Genomic Encyclopedia of Type Strains, Phase IV (KMG-IV): sequencing the most valuable type-strain genomes for metagenomic binning, comparative biology and taxonomic classification.</title>
        <authorList>
            <person name="Goeker M."/>
        </authorList>
    </citation>
    <scope>NUCLEOTIDE SEQUENCE [LARGE SCALE GENOMIC DNA]</scope>
    <source>
        <strain evidence="12 13">DSM 4733</strain>
    </source>
</reference>
<dbReference type="PROSITE" id="PS50110">
    <property type="entry name" value="RESPONSE_REGULATORY"/>
    <property type="match status" value="1"/>
</dbReference>
<dbReference type="Gene3D" id="6.10.250.690">
    <property type="match status" value="1"/>
</dbReference>
<evidence type="ECO:0000256" key="5">
    <source>
        <dbReference type="ARBA" id="ARBA00023015"/>
    </source>
</evidence>
<dbReference type="InterPro" id="IPR036388">
    <property type="entry name" value="WH-like_DNA-bd_sf"/>
</dbReference>
<dbReference type="InterPro" id="IPR001867">
    <property type="entry name" value="OmpR/PhoB-type_DNA-bd"/>
</dbReference>
<dbReference type="GO" id="GO:0005829">
    <property type="term" value="C:cytosol"/>
    <property type="evidence" value="ECO:0007669"/>
    <property type="project" value="TreeGrafter"/>
</dbReference>
<evidence type="ECO:0000256" key="4">
    <source>
        <dbReference type="ARBA" id="ARBA00023012"/>
    </source>
</evidence>
<proteinExistence type="predicted"/>
<evidence type="ECO:0000313" key="12">
    <source>
        <dbReference type="EMBL" id="NIJ66245.1"/>
    </source>
</evidence>
<dbReference type="SMART" id="SM00448">
    <property type="entry name" value="REC"/>
    <property type="match status" value="1"/>
</dbReference>
<dbReference type="EMBL" id="JAASQV010000003">
    <property type="protein sequence ID" value="NIJ66245.1"/>
    <property type="molecule type" value="Genomic_DNA"/>
</dbReference>
<organism evidence="12 13">
    <name type="scientific">Sphingomonas leidyi</name>
    <dbReference type="NCBI Taxonomy" id="68569"/>
    <lineage>
        <taxon>Bacteria</taxon>
        <taxon>Pseudomonadati</taxon>
        <taxon>Pseudomonadota</taxon>
        <taxon>Alphaproteobacteria</taxon>
        <taxon>Sphingomonadales</taxon>
        <taxon>Sphingomonadaceae</taxon>
        <taxon>Sphingomonas</taxon>
    </lineage>
</organism>
<dbReference type="Pfam" id="PF00072">
    <property type="entry name" value="Response_reg"/>
    <property type="match status" value="1"/>
</dbReference>
<dbReference type="Proteomes" id="UP000564677">
    <property type="component" value="Unassembled WGS sequence"/>
</dbReference>
<dbReference type="PROSITE" id="PS51755">
    <property type="entry name" value="OMPR_PHOB"/>
    <property type="match status" value="1"/>
</dbReference>
<keyword evidence="3 8" id="KW-0597">Phosphoprotein</keyword>
<feature type="DNA-binding region" description="OmpR/PhoB-type" evidence="9">
    <location>
        <begin position="126"/>
        <end position="224"/>
    </location>
</feature>
<dbReference type="Gene3D" id="3.40.50.2300">
    <property type="match status" value="1"/>
</dbReference>
<dbReference type="RefSeq" id="WP_167300615.1">
    <property type="nucleotide sequence ID" value="NZ_JAASQV010000003.1"/>
</dbReference>
<evidence type="ECO:0000256" key="9">
    <source>
        <dbReference type="PROSITE-ProRule" id="PRU01091"/>
    </source>
</evidence>
<protein>
    <submittedName>
        <fullName evidence="12">Two-component system KDP operon response regulator KdpE</fullName>
    </submittedName>
</protein>
<dbReference type="GO" id="GO:0000156">
    <property type="term" value="F:phosphorelay response regulator activity"/>
    <property type="evidence" value="ECO:0007669"/>
    <property type="project" value="TreeGrafter"/>
</dbReference>
<evidence type="ECO:0000256" key="8">
    <source>
        <dbReference type="PROSITE-ProRule" id="PRU00169"/>
    </source>
</evidence>
<evidence type="ECO:0000256" key="7">
    <source>
        <dbReference type="ARBA" id="ARBA00023163"/>
    </source>
</evidence>
<gene>
    <name evidence="12" type="ORF">FHR20_003218</name>
</gene>
<comment type="subcellular location">
    <subcellularLocation>
        <location evidence="1">Cytoplasm</location>
    </subcellularLocation>
</comment>
<dbReference type="InterPro" id="IPR039420">
    <property type="entry name" value="WalR-like"/>
</dbReference>
<dbReference type="SUPFAM" id="SSF52172">
    <property type="entry name" value="CheY-like"/>
    <property type="match status" value="1"/>
</dbReference>
<dbReference type="PANTHER" id="PTHR48111">
    <property type="entry name" value="REGULATOR OF RPOS"/>
    <property type="match status" value="1"/>
</dbReference>
<evidence type="ECO:0000256" key="2">
    <source>
        <dbReference type="ARBA" id="ARBA00022490"/>
    </source>
</evidence>
<dbReference type="GO" id="GO:0000987">
    <property type="term" value="F:cis-regulatory region sequence-specific DNA binding"/>
    <property type="evidence" value="ECO:0007669"/>
    <property type="project" value="UniProtKB-ARBA"/>
</dbReference>
<keyword evidence="5" id="KW-0805">Transcription regulation</keyword>
<evidence type="ECO:0000256" key="1">
    <source>
        <dbReference type="ARBA" id="ARBA00004496"/>
    </source>
</evidence>
<keyword evidence="6 9" id="KW-0238">DNA-binding</keyword>
<dbReference type="GO" id="GO:0032993">
    <property type="term" value="C:protein-DNA complex"/>
    <property type="evidence" value="ECO:0007669"/>
    <property type="project" value="TreeGrafter"/>
</dbReference>
<dbReference type="GO" id="GO:0045893">
    <property type="term" value="P:positive regulation of DNA-templated transcription"/>
    <property type="evidence" value="ECO:0007669"/>
    <property type="project" value="UniProtKB-ARBA"/>
</dbReference>
<dbReference type="InterPro" id="IPR001789">
    <property type="entry name" value="Sig_transdc_resp-reg_receiver"/>
</dbReference>
<keyword evidence="4" id="KW-0902">Two-component regulatory system</keyword>
<dbReference type="AlphaFoldDB" id="A0A7X5V1P0"/>
<dbReference type="Pfam" id="PF00486">
    <property type="entry name" value="Trans_reg_C"/>
    <property type="match status" value="1"/>
</dbReference>
<comment type="caution">
    <text evidence="12">The sequence shown here is derived from an EMBL/GenBank/DDBJ whole genome shotgun (WGS) entry which is preliminary data.</text>
</comment>
<dbReference type="FunFam" id="3.40.50.2300:FF:000021">
    <property type="entry name" value="Two-component system response regulator KdpE"/>
    <property type="match status" value="1"/>
</dbReference>
<dbReference type="Gene3D" id="1.10.10.10">
    <property type="entry name" value="Winged helix-like DNA-binding domain superfamily/Winged helix DNA-binding domain"/>
    <property type="match status" value="1"/>
</dbReference>
<evidence type="ECO:0000256" key="3">
    <source>
        <dbReference type="ARBA" id="ARBA00022553"/>
    </source>
</evidence>